<dbReference type="RefSeq" id="WP_071745418.1">
    <property type="nucleotide sequence ID" value="NZ_MACH01000079.1"/>
</dbReference>
<sequence length="185" mass="21447">MEILVVNLTLFILLTWSYVLVKKQLQKSIMFDVSILYLLKYTIFPVIVAVVNSIVLYIFFIKWITLAIIPLAIPLIRGVIKGIKIIYDKNEYKTLEDIVVPIVLSEFKQKGFIIDIAQISIRPKQAKELDIVVNIKEENKWVDSIEKSIENKIRLNLQSKGYLVQVILKSPYKKKENKPFIPSIV</sequence>
<feature type="transmembrane region" description="Helical" evidence="1">
    <location>
        <begin position="33"/>
        <end position="51"/>
    </location>
</feature>
<dbReference type="Proteomes" id="UP000183185">
    <property type="component" value="Unassembled WGS sequence"/>
</dbReference>
<keyword evidence="1" id="KW-0472">Membrane</keyword>
<organism evidence="2 3">
    <name type="scientific">Bacillus proteolyticus</name>
    <dbReference type="NCBI Taxonomy" id="2026192"/>
    <lineage>
        <taxon>Bacteria</taxon>
        <taxon>Bacillati</taxon>
        <taxon>Bacillota</taxon>
        <taxon>Bacilli</taxon>
        <taxon>Bacillales</taxon>
        <taxon>Bacillaceae</taxon>
        <taxon>Bacillus</taxon>
        <taxon>Bacillus cereus group</taxon>
    </lineage>
</organism>
<gene>
    <name evidence="2" type="ORF">BAQ49_05530</name>
</gene>
<proteinExistence type="predicted"/>
<evidence type="ECO:0000313" key="3">
    <source>
        <dbReference type="Proteomes" id="UP000183185"/>
    </source>
</evidence>
<feature type="transmembrane region" description="Helical" evidence="1">
    <location>
        <begin position="57"/>
        <end position="80"/>
    </location>
</feature>
<comment type="caution">
    <text evidence="2">The sequence shown here is derived from an EMBL/GenBank/DDBJ whole genome shotgun (WGS) entry which is preliminary data.</text>
</comment>
<keyword evidence="1" id="KW-1133">Transmembrane helix</keyword>
<dbReference type="EMBL" id="MACH01000079">
    <property type="protein sequence ID" value="OJE46502.1"/>
    <property type="molecule type" value="Genomic_DNA"/>
</dbReference>
<keyword evidence="1" id="KW-0812">Transmembrane</keyword>
<evidence type="ECO:0000313" key="2">
    <source>
        <dbReference type="EMBL" id="OJE46502.1"/>
    </source>
</evidence>
<evidence type="ECO:0000256" key="1">
    <source>
        <dbReference type="SAM" id="Phobius"/>
    </source>
</evidence>
<protein>
    <submittedName>
        <fullName evidence="2">Uncharacterized protein</fullName>
    </submittedName>
</protein>
<feature type="transmembrane region" description="Helical" evidence="1">
    <location>
        <begin position="6"/>
        <end position="21"/>
    </location>
</feature>
<name>A0AA44KWF5_9BACI</name>
<dbReference type="AlphaFoldDB" id="A0AA44KWF5"/>
<reference evidence="2 3" key="1">
    <citation type="submission" date="2016-06" db="EMBL/GenBank/DDBJ databases">
        <title>First insights into the genetic diversity and population structure of in the Bacillus cereus group bacteria from diverse marine environments.</title>
        <authorList>
            <person name="Liu Y."/>
            <person name="Lai Q."/>
            <person name="Shao Z."/>
        </authorList>
    </citation>
    <scope>NUCLEOTIDE SEQUENCE [LARGE SCALE GENOMIC DNA]</scope>
    <source>
        <strain evidence="2 3">TD42</strain>
    </source>
</reference>
<accession>A0AA44KWF5</accession>